<name>A0A917Q953_9HYPH</name>
<evidence type="ECO:0000313" key="3">
    <source>
        <dbReference type="EMBL" id="GGK36219.1"/>
    </source>
</evidence>
<keyword evidence="4" id="KW-1185">Reference proteome</keyword>
<keyword evidence="1" id="KW-1133">Transmembrane helix</keyword>
<dbReference type="PANTHER" id="PTHR36698:SF2">
    <property type="entry name" value="MCE_MLAD DOMAIN-CONTAINING PROTEIN"/>
    <property type="match status" value="1"/>
</dbReference>
<dbReference type="PANTHER" id="PTHR36698">
    <property type="entry name" value="BLL5892 PROTEIN"/>
    <property type="match status" value="1"/>
</dbReference>
<dbReference type="SUPFAM" id="SSF58104">
    <property type="entry name" value="Methyl-accepting chemotaxis protein (MCP) signaling domain"/>
    <property type="match status" value="1"/>
</dbReference>
<keyword evidence="1" id="KW-0472">Membrane</keyword>
<evidence type="ECO:0000259" key="2">
    <source>
        <dbReference type="Pfam" id="PF02470"/>
    </source>
</evidence>
<protein>
    <recommendedName>
        <fullName evidence="2">Mce/MlaD domain-containing protein</fullName>
    </recommendedName>
</protein>
<dbReference type="Pfam" id="PF02470">
    <property type="entry name" value="MlaD"/>
    <property type="match status" value="1"/>
</dbReference>
<evidence type="ECO:0000313" key="4">
    <source>
        <dbReference type="Proteomes" id="UP000600449"/>
    </source>
</evidence>
<sequence length="755" mass="79662">MRGETMETRANYAIIGLFTLLVLAAAFLFVYWFAVSESAGERAQIRIVFEGSVAGLSRGAPVNFNGLRVGEVTELAISEENPSLVVARVTVDPTIPLREDTTAQLEFQGLTGIASVALSGGSPQADSLFDPQEAGIPTIEAEASDYQDLIESARNIARRASDVFDRFDALVSENDQAIASTVQNVEAFSRALAENAPAIDRFLEQVGAAAERIGPLADSLDELSRNVNSVVAAVDSESVARSVENVEAFTQTLADAQGQLAQVFDDASGIVSRLNETATNVEATVADVRAFVGALDAEALDATVTNVRAFSQTLADNREELASVIDSTATLTQNLAQSSQRLDATLSNVEGVSETVAANRDNIDRILNQAGELTTRLNAASDTLQTTLSQIDGLIGAVDPARVETTLANVEAFSDVLARNTDNVDAIIADARTLTTSLEATAGRLDGTVGRVDALVSAVDPATVAATLENARSFSQTLADTRADLVATLAEARDIAAAIDPAMIEATIGNVQGFSQTLATNREAVDRVIANAESLTQTLAQTSTRLDGAIDRVETLVAAVDPTAVSETVANARAFSQTLADNSGNVTLALEEIGRIAQAIDAERIERVIANVESFSQTLDANSDEVDLIVANAVSISEQLEASAGRVDRVLQSAEDFLGTAAGEEGEALFDEIRQAVEAIRTLATNLDERTQTLTDDIGRFTGPGLQEVRGLAEEGRRTLEDIGRAVRSIERDPSQVIFGGDGGGGGVREYQGRR</sequence>
<dbReference type="Gene3D" id="1.20.58.60">
    <property type="match status" value="1"/>
</dbReference>
<comment type="caution">
    <text evidence="3">The sequence shown here is derived from an EMBL/GenBank/DDBJ whole genome shotgun (WGS) entry which is preliminary data.</text>
</comment>
<accession>A0A917Q953</accession>
<evidence type="ECO:0000256" key="1">
    <source>
        <dbReference type="SAM" id="Phobius"/>
    </source>
</evidence>
<organism evidence="3 4">
    <name type="scientific">Salinarimonas ramus</name>
    <dbReference type="NCBI Taxonomy" id="690164"/>
    <lineage>
        <taxon>Bacteria</taxon>
        <taxon>Pseudomonadati</taxon>
        <taxon>Pseudomonadota</taxon>
        <taxon>Alphaproteobacteria</taxon>
        <taxon>Hyphomicrobiales</taxon>
        <taxon>Salinarimonadaceae</taxon>
        <taxon>Salinarimonas</taxon>
    </lineage>
</organism>
<dbReference type="Gene3D" id="1.10.287.950">
    <property type="entry name" value="Methyl-accepting chemotaxis protein"/>
    <property type="match status" value="1"/>
</dbReference>
<reference evidence="3 4" key="1">
    <citation type="journal article" date="2014" name="Int. J. Syst. Evol. Microbiol.">
        <title>Complete genome sequence of Corynebacterium casei LMG S-19264T (=DSM 44701T), isolated from a smear-ripened cheese.</title>
        <authorList>
            <consortium name="US DOE Joint Genome Institute (JGI-PGF)"/>
            <person name="Walter F."/>
            <person name="Albersmeier A."/>
            <person name="Kalinowski J."/>
            <person name="Ruckert C."/>
        </authorList>
    </citation>
    <scope>NUCLEOTIDE SEQUENCE [LARGE SCALE GENOMIC DNA]</scope>
    <source>
        <strain evidence="3 4">CGMCC 1.9161</strain>
    </source>
</reference>
<keyword evidence="1" id="KW-0812">Transmembrane</keyword>
<dbReference type="AlphaFoldDB" id="A0A917Q953"/>
<gene>
    <name evidence="3" type="ORF">GCM10011322_24060</name>
</gene>
<feature type="domain" description="Mce/MlaD" evidence="2">
    <location>
        <begin position="46"/>
        <end position="121"/>
    </location>
</feature>
<dbReference type="EMBL" id="BMMF01000006">
    <property type="protein sequence ID" value="GGK36219.1"/>
    <property type="molecule type" value="Genomic_DNA"/>
</dbReference>
<dbReference type="Proteomes" id="UP000600449">
    <property type="component" value="Unassembled WGS sequence"/>
</dbReference>
<feature type="transmembrane region" description="Helical" evidence="1">
    <location>
        <begin position="12"/>
        <end position="34"/>
    </location>
</feature>
<proteinExistence type="predicted"/>
<dbReference type="InterPro" id="IPR003399">
    <property type="entry name" value="Mce/MlaD"/>
</dbReference>